<feature type="compositionally biased region" description="Acidic residues" evidence="17">
    <location>
        <begin position="700"/>
        <end position="709"/>
    </location>
</feature>
<keyword evidence="5" id="KW-0547">Nucleotide-binding</keyword>
<dbReference type="PANTHER" id="PTHR43152:SF1">
    <property type="entry name" value="UVRA PROTEIN"/>
    <property type="match status" value="1"/>
</dbReference>
<gene>
    <name evidence="19" type="ORF">MRSR164_03390</name>
</gene>
<dbReference type="PROSITE" id="PS00211">
    <property type="entry name" value="ABC_TRANSPORTER_1"/>
    <property type="match status" value="2"/>
</dbReference>
<keyword evidence="7" id="KW-0228">DNA excision</keyword>
<evidence type="ECO:0000259" key="18">
    <source>
        <dbReference type="PROSITE" id="PS50893"/>
    </source>
</evidence>
<comment type="caution">
    <text evidence="19">The sequence shown here is derived from an EMBL/GenBank/DDBJ whole genome shotgun (WGS) entry which is preliminary data.</text>
</comment>
<feature type="region of interest" description="Disordered" evidence="17">
    <location>
        <begin position="695"/>
        <end position="718"/>
    </location>
</feature>
<sequence>MDQPKPRESVRIARSGAGRPGYVTVKGAREHNLRDVDVEVPRDALVVFTGVSGSGKSSLAFGTLYAEAQRRYFESVAPYARRMIDQVGVPDVDSIEGLPPAVALQQQRGTPSARSSVGSVTTLSSLVRMMYSRAGTYPPGQPMLYAEDFSPNTPQGACPSCGGLGRVYQATEASMVPDPSLTIRERAVAAWPQAWGGQNLRDILVSRGVDVDTPWKDLPRALRDWILFTDDQPQEPVYAGLSPAQTRLARSRRMEPSYMGTFTSARRHVLGTFTNSQSALMRRRAARYLVSEDCPVCQGKRLKPEALSVTFAGPWKDLPRALRDWILFTDDQPQEPVYAGLSPAQTRLARSRRMEPSYMGTFTSARRHVLGTFTNSQSALMRRRAARYLVSEDCPVCQGKRLKPEALSVTFAGLDIGELSRMPLADLAAAMRPAAEDRLSHEADGTSRDTLDRDMGRRDRARRAASGASAHAGAPDVRATPNLSIEKRLAAQRLAADLIDRIGTLTGLGLGYLSLDRVTTTLSSGELQRLRLATQLRSQLFGVAYVLDEPTAGLHPADGDAMHDALAGLLASGNSLFVVEHDIGTMRRADWLVDVGPAAGEHGGTVLYSGPPEGLREVKASRTRLHLFGLAEPPRRPRREPSGWLHLEGIVRNNLRGVSASFPLGCLTAVTGISGSGKSSLVAQALLELVGDRLGRPIDTDDEPEDPLDDGPGPTEGRIVGGMEGIRRLVKVDQKPIGRTPRSNLATYTGLFDAVRKLFAATPEARRRRYDAGRFSFNVAKGRCPACEGEGFVSVELLFMPSVYAPCPTCHGTRYAPETLEVAWNGLTIADMLGLTVERACDAFTDEPSVLRPLAVLRDLGLGYLRLGQPATELSGGEAQRIKLATELQRGQRGGTLYVLDEPTTGLHPTDVDRLMHQLNDLVDAGNAVITVEHDMRVVAGADHVIDVGPGAGNLGGTIVAAGRPEVVAGTRASRTARYLREELDAYGDQELTNAESLSTARRG</sequence>
<evidence type="ECO:0000256" key="9">
    <source>
        <dbReference type="ARBA" id="ARBA00022833"/>
    </source>
</evidence>
<evidence type="ECO:0000256" key="3">
    <source>
        <dbReference type="ARBA" id="ARBA00022723"/>
    </source>
</evidence>
<dbReference type="PANTHER" id="PTHR43152">
    <property type="entry name" value="UVRABC SYSTEM PROTEIN A"/>
    <property type="match status" value="1"/>
</dbReference>
<dbReference type="Gene3D" id="3.40.50.300">
    <property type="entry name" value="P-loop containing nucleotide triphosphate hydrolases"/>
    <property type="match status" value="3"/>
</dbReference>
<evidence type="ECO:0000256" key="6">
    <source>
        <dbReference type="ARBA" id="ARBA00022763"/>
    </source>
</evidence>
<feature type="region of interest" description="Disordered" evidence="17">
    <location>
        <begin position="435"/>
        <end position="477"/>
    </location>
</feature>
<keyword evidence="4" id="KW-0677">Repeat</keyword>
<comment type="similarity">
    <text evidence="14">Belongs to the ABC transporter superfamily. UvrA family.</text>
</comment>
<feature type="compositionally biased region" description="Basic and acidic residues" evidence="17">
    <location>
        <begin position="435"/>
        <end position="458"/>
    </location>
</feature>
<reference evidence="19 20" key="1">
    <citation type="journal article" date="2012" name="Genet. Mol. Biol.">
        <title>Analysis of 16S rRNA and mxaF genes revealing insights into Methylobacterium niche-specific plant association.</title>
        <authorList>
            <person name="Dourado M.N."/>
            <person name="Andreote F.D."/>
            <person name="Dini-Andreote F."/>
            <person name="Conti R."/>
            <person name="Araujo J.M."/>
            <person name="Araujo W.L."/>
        </authorList>
    </citation>
    <scope>NUCLEOTIDE SEQUENCE [LARGE SCALE GENOMIC DNA]</scope>
    <source>
        <strain evidence="19 20">SR1.6/4</strain>
    </source>
</reference>
<comment type="subcellular location">
    <subcellularLocation>
        <location evidence="1">Cytoplasm</location>
    </subcellularLocation>
</comment>
<evidence type="ECO:0000256" key="4">
    <source>
        <dbReference type="ARBA" id="ARBA00022737"/>
    </source>
</evidence>
<keyword evidence="9" id="KW-0862">Zinc</keyword>
<keyword evidence="12" id="KW-0238">DNA-binding</keyword>
<keyword evidence="13" id="KW-0234">DNA repair</keyword>
<evidence type="ECO:0000256" key="10">
    <source>
        <dbReference type="ARBA" id="ARBA00022840"/>
    </source>
</evidence>
<keyword evidence="6" id="KW-0227">DNA damage</keyword>
<evidence type="ECO:0000256" key="7">
    <source>
        <dbReference type="ARBA" id="ARBA00022769"/>
    </source>
</evidence>
<feature type="domain" description="ABC transporter" evidence="18">
    <location>
        <begin position="645"/>
        <end position="975"/>
    </location>
</feature>
<protein>
    <recommendedName>
        <fullName evidence="15">UvrABC system protein A</fullName>
    </recommendedName>
    <alternativeName>
        <fullName evidence="16">Excinuclease ABC subunit A</fullName>
    </alternativeName>
</protein>
<evidence type="ECO:0000313" key="19">
    <source>
        <dbReference type="EMBL" id="MEE7455881.1"/>
    </source>
</evidence>
<dbReference type="InterPro" id="IPR003439">
    <property type="entry name" value="ABC_transporter-like_ATP-bd"/>
</dbReference>
<evidence type="ECO:0000256" key="14">
    <source>
        <dbReference type="ARBA" id="ARBA00038000"/>
    </source>
</evidence>
<proteinExistence type="inferred from homology"/>
<dbReference type="InterPro" id="IPR041552">
    <property type="entry name" value="UvrA_DNA-bd"/>
</dbReference>
<evidence type="ECO:0000313" key="20">
    <source>
        <dbReference type="Proteomes" id="UP001349262"/>
    </source>
</evidence>
<keyword evidence="3" id="KW-0479">Metal-binding</keyword>
<evidence type="ECO:0000256" key="16">
    <source>
        <dbReference type="ARBA" id="ARBA00042156"/>
    </source>
</evidence>
<keyword evidence="8" id="KW-0863">Zinc-finger</keyword>
<evidence type="ECO:0000256" key="1">
    <source>
        <dbReference type="ARBA" id="ARBA00004496"/>
    </source>
</evidence>
<keyword evidence="10" id="KW-0067">ATP-binding</keyword>
<dbReference type="InterPro" id="IPR017871">
    <property type="entry name" value="ABC_transporter-like_CS"/>
</dbReference>
<evidence type="ECO:0000256" key="2">
    <source>
        <dbReference type="ARBA" id="ARBA00022490"/>
    </source>
</evidence>
<name>A0ABU7T5P9_9HYPH</name>
<dbReference type="Gene3D" id="1.20.1580.10">
    <property type="entry name" value="ABC transporter ATPase like domain"/>
    <property type="match status" value="2"/>
</dbReference>
<evidence type="ECO:0000256" key="8">
    <source>
        <dbReference type="ARBA" id="ARBA00022771"/>
    </source>
</evidence>
<evidence type="ECO:0000256" key="5">
    <source>
        <dbReference type="ARBA" id="ARBA00022741"/>
    </source>
</evidence>
<dbReference type="InterPro" id="IPR027417">
    <property type="entry name" value="P-loop_NTPase"/>
</dbReference>
<evidence type="ECO:0000256" key="17">
    <source>
        <dbReference type="SAM" id="MobiDB-lite"/>
    </source>
</evidence>
<organism evidence="19 20">
    <name type="scientific">Methylobacterium radiotolerans</name>
    <dbReference type="NCBI Taxonomy" id="31998"/>
    <lineage>
        <taxon>Bacteria</taxon>
        <taxon>Pseudomonadati</taxon>
        <taxon>Pseudomonadota</taxon>
        <taxon>Alphaproteobacteria</taxon>
        <taxon>Hyphomicrobiales</taxon>
        <taxon>Methylobacteriaceae</taxon>
        <taxon>Methylobacterium</taxon>
    </lineage>
</organism>
<dbReference type="EMBL" id="MLBY01000002">
    <property type="protein sequence ID" value="MEE7455881.1"/>
    <property type="molecule type" value="Genomic_DNA"/>
</dbReference>
<accession>A0ABU7T5P9</accession>
<dbReference type="PROSITE" id="PS50893">
    <property type="entry name" value="ABC_TRANSPORTER_2"/>
    <property type="match status" value="1"/>
</dbReference>
<dbReference type="Gene3D" id="1.10.8.280">
    <property type="entry name" value="ABC transporter ATPase domain-like"/>
    <property type="match status" value="2"/>
</dbReference>
<keyword evidence="20" id="KW-1185">Reference proteome</keyword>
<dbReference type="SUPFAM" id="SSF52540">
    <property type="entry name" value="P-loop containing nucleoside triphosphate hydrolases"/>
    <property type="match status" value="2"/>
</dbReference>
<keyword evidence="11" id="KW-0267">Excision nuclease</keyword>
<dbReference type="Pfam" id="PF17755">
    <property type="entry name" value="UvrA_DNA-bind"/>
    <property type="match status" value="1"/>
</dbReference>
<feature type="compositionally biased region" description="Low complexity" evidence="17">
    <location>
        <begin position="464"/>
        <end position="474"/>
    </location>
</feature>
<evidence type="ECO:0000256" key="11">
    <source>
        <dbReference type="ARBA" id="ARBA00022881"/>
    </source>
</evidence>
<evidence type="ECO:0000256" key="12">
    <source>
        <dbReference type="ARBA" id="ARBA00023125"/>
    </source>
</evidence>
<dbReference type="Proteomes" id="UP001349262">
    <property type="component" value="Unassembled WGS sequence"/>
</dbReference>
<keyword evidence="2" id="KW-0963">Cytoplasm</keyword>
<evidence type="ECO:0000256" key="15">
    <source>
        <dbReference type="ARBA" id="ARBA00039316"/>
    </source>
</evidence>
<evidence type="ECO:0000256" key="13">
    <source>
        <dbReference type="ARBA" id="ARBA00023204"/>
    </source>
</evidence>